<feature type="region of interest" description="Disordered" evidence="1">
    <location>
        <begin position="68"/>
        <end position="130"/>
    </location>
</feature>
<reference evidence="2 3" key="1">
    <citation type="journal article" date="2019" name="Commun. Biol.">
        <title>The bagworm genome reveals a unique fibroin gene that provides high tensile strength.</title>
        <authorList>
            <person name="Kono N."/>
            <person name="Nakamura H."/>
            <person name="Ohtoshi R."/>
            <person name="Tomita M."/>
            <person name="Numata K."/>
            <person name="Arakawa K."/>
        </authorList>
    </citation>
    <scope>NUCLEOTIDE SEQUENCE [LARGE SCALE GENOMIC DNA]</scope>
</reference>
<name>A0A4C1SQN7_EUMVA</name>
<protein>
    <submittedName>
        <fullName evidence="2">Uncharacterized protein</fullName>
    </submittedName>
</protein>
<accession>A0A4C1SQN7</accession>
<keyword evidence="3" id="KW-1185">Reference proteome</keyword>
<dbReference type="Proteomes" id="UP000299102">
    <property type="component" value="Unassembled WGS sequence"/>
</dbReference>
<gene>
    <name evidence="2" type="ORF">EVAR_73360_1</name>
</gene>
<dbReference type="EMBL" id="BGZK01003785">
    <property type="protein sequence ID" value="GBP04533.1"/>
    <property type="molecule type" value="Genomic_DNA"/>
</dbReference>
<evidence type="ECO:0000256" key="1">
    <source>
        <dbReference type="SAM" id="MobiDB-lite"/>
    </source>
</evidence>
<feature type="compositionally biased region" description="Low complexity" evidence="1">
    <location>
        <begin position="94"/>
        <end position="106"/>
    </location>
</feature>
<evidence type="ECO:0000313" key="2">
    <source>
        <dbReference type="EMBL" id="GBP04533.1"/>
    </source>
</evidence>
<evidence type="ECO:0000313" key="3">
    <source>
        <dbReference type="Proteomes" id="UP000299102"/>
    </source>
</evidence>
<feature type="compositionally biased region" description="Basic and acidic residues" evidence="1">
    <location>
        <begin position="107"/>
        <end position="119"/>
    </location>
</feature>
<sequence>MYALGPVVPKTKEVKNSLIVETADNVPKLSLGTVIKNDDFSIGSTPSFIEELASKTVNKASLSPALTVEKEKEFEEKSKSKETSLEGLLPFPKSSTTTLSSASHLLATEEKDNNIEDGLKTSTSNEKPRPFKTLTATLSSINSVALNSKFTNSNI</sequence>
<dbReference type="STRING" id="151549.A0A4C1SQN7"/>
<organism evidence="2 3">
    <name type="scientific">Eumeta variegata</name>
    <name type="common">Bagworm moth</name>
    <name type="synonym">Eumeta japonica</name>
    <dbReference type="NCBI Taxonomy" id="151549"/>
    <lineage>
        <taxon>Eukaryota</taxon>
        <taxon>Metazoa</taxon>
        <taxon>Ecdysozoa</taxon>
        <taxon>Arthropoda</taxon>
        <taxon>Hexapoda</taxon>
        <taxon>Insecta</taxon>
        <taxon>Pterygota</taxon>
        <taxon>Neoptera</taxon>
        <taxon>Endopterygota</taxon>
        <taxon>Lepidoptera</taxon>
        <taxon>Glossata</taxon>
        <taxon>Ditrysia</taxon>
        <taxon>Tineoidea</taxon>
        <taxon>Psychidae</taxon>
        <taxon>Oiketicinae</taxon>
        <taxon>Eumeta</taxon>
    </lineage>
</organism>
<dbReference type="AlphaFoldDB" id="A0A4C1SQN7"/>
<feature type="compositionally biased region" description="Basic and acidic residues" evidence="1">
    <location>
        <begin position="68"/>
        <end position="84"/>
    </location>
</feature>
<comment type="caution">
    <text evidence="2">The sequence shown here is derived from an EMBL/GenBank/DDBJ whole genome shotgun (WGS) entry which is preliminary data.</text>
</comment>
<proteinExistence type="predicted"/>